<accession>A0A644YYA6</accession>
<sequence>MSKLITAYVGTPLEINECLENGKIQHQIVDIDACYNIYKRDSPESAHEYYILFQTNQGTQSWVFRKQETRNKIFSQIMEKHVHVFAVTE</sequence>
<organism evidence="1">
    <name type="scientific">bioreactor metagenome</name>
    <dbReference type="NCBI Taxonomy" id="1076179"/>
    <lineage>
        <taxon>unclassified sequences</taxon>
        <taxon>metagenomes</taxon>
        <taxon>ecological metagenomes</taxon>
    </lineage>
</organism>
<reference evidence="1" key="1">
    <citation type="submission" date="2019-08" db="EMBL/GenBank/DDBJ databases">
        <authorList>
            <person name="Kucharzyk K."/>
            <person name="Murdoch R.W."/>
            <person name="Higgins S."/>
            <person name="Loffler F."/>
        </authorList>
    </citation>
    <scope>NUCLEOTIDE SEQUENCE</scope>
</reference>
<gene>
    <name evidence="1" type="ORF">SDC9_80177</name>
</gene>
<protein>
    <submittedName>
        <fullName evidence="1">Uncharacterized protein</fullName>
    </submittedName>
</protein>
<proteinExistence type="predicted"/>
<dbReference type="AlphaFoldDB" id="A0A644YYA6"/>
<dbReference type="EMBL" id="VSSQ01006705">
    <property type="protein sequence ID" value="MPM33600.1"/>
    <property type="molecule type" value="Genomic_DNA"/>
</dbReference>
<comment type="caution">
    <text evidence="1">The sequence shown here is derived from an EMBL/GenBank/DDBJ whole genome shotgun (WGS) entry which is preliminary data.</text>
</comment>
<name>A0A644YYA6_9ZZZZ</name>
<evidence type="ECO:0000313" key="1">
    <source>
        <dbReference type="EMBL" id="MPM33600.1"/>
    </source>
</evidence>